<reference evidence="2 3" key="1">
    <citation type="submission" date="2015-06" db="EMBL/GenBank/DDBJ databases">
        <title>Prevotella sp. 109, sp. nov., a novel member of the family Prevotellaceae isolated from human faeces.</title>
        <authorList>
            <person name="Shkoporov A.N."/>
            <person name="Chaplin A.V."/>
            <person name="Kafarskaia L.I."/>
            <person name="Efimov B.A."/>
        </authorList>
    </citation>
    <scope>NUCLEOTIDE SEQUENCE [LARGE SCALE GENOMIC DNA]</scope>
    <source>
        <strain evidence="2 3">109</strain>
    </source>
</reference>
<comment type="caution">
    <text evidence="2">The sequence shown here is derived from an EMBL/GenBank/DDBJ whole genome shotgun (WGS) entry which is preliminary data.</text>
</comment>
<dbReference type="Proteomes" id="UP000036951">
    <property type="component" value="Unassembled WGS sequence"/>
</dbReference>
<dbReference type="InterPro" id="IPR050194">
    <property type="entry name" value="Glycosyltransferase_grp1"/>
</dbReference>
<dbReference type="OrthoDB" id="9811239at2"/>
<accession>A0A8E1UPN3</accession>
<protein>
    <submittedName>
        <fullName evidence="2">Glycosyl transferase</fullName>
    </submittedName>
</protein>
<name>A0A8E1UPN3_9BACT</name>
<dbReference type="EMBL" id="LFQU01000025">
    <property type="protein sequence ID" value="KOO67775.1"/>
    <property type="molecule type" value="Genomic_DNA"/>
</dbReference>
<dbReference type="AlphaFoldDB" id="A0A8E1UPN3"/>
<evidence type="ECO:0000313" key="2">
    <source>
        <dbReference type="EMBL" id="KOO67775.1"/>
    </source>
</evidence>
<dbReference type="RefSeq" id="WP_053398874.1">
    <property type="nucleotide sequence ID" value="NZ_LFQU01000025.1"/>
</dbReference>
<gene>
    <name evidence="2" type="ORF">ACU52_11490</name>
</gene>
<dbReference type="InterPro" id="IPR028098">
    <property type="entry name" value="Glyco_trans_4-like_N"/>
</dbReference>
<dbReference type="PANTHER" id="PTHR45947:SF3">
    <property type="entry name" value="SULFOQUINOVOSYL TRANSFERASE SQD2"/>
    <property type="match status" value="1"/>
</dbReference>
<dbReference type="Pfam" id="PF13439">
    <property type="entry name" value="Glyco_transf_4"/>
    <property type="match status" value="1"/>
</dbReference>
<sequence length="367" mass="41336">MQNKKKRVFHIVSHFDVGGAERVAVNIAKSQTEGFEYHVVELIRAHSAFTKVFIKELEDAGIKYHRGLVPEVHFHYLFERLAAVTFPLWFIFLFLRYRPAVIHSHTEMPDLAIYSFFKMFPTLLRGCKVVRTIHNTQLWTGLKKTGMKVEKFFIRNNSNIAISVAVRDNYTAEYHQTAPIIYNGVAPSTQKPFDGIVEGKKNILFAGRLEPQKGIDVLVEIISRLSGDGRFFFHVVGDGSMHAFVQSKLGGLPNVSLRGPIHGLPAYLSSFDYLLMPSVFEGLSIMSLEASMEALPVIANSCPGLRDTLPDDWPLKVSGNSIDAYMHIFNDIVAKEDKSRLGCIARDFAAAKFGVRQMQTSYEKVYG</sequence>
<proteinExistence type="predicted"/>
<dbReference type="GO" id="GO:0016758">
    <property type="term" value="F:hexosyltransferase activity"/>
    <property type="evidence" value="ECO:0007669"/>
    <property type="project" value="TreeGrafter"/>
</dbReference>
<keyword evidence="3" id="KW-1185">Reference proteome</keyword>
<evidence type="ECO:0000259" key="1">
    <source>
        <dbReference type="Pfam" id="PF13439"/>
    </source>
</evidence>
<feature type="domain" description="Glycosyltransferase subfamily 4-like N-terminal" evidence="1">
    <location>
        <begin position="17"/>
        <end position="187"/>
    </location>
</feature>
<dbReference type="Gene3D" id="3.40.50.2000">
    <property type="entry name" value="Glycogen Phosphorylase B"/>
    <property type="match status" value="2"/>
</dbReference>
<dbReference type="SUPFAM" id="SSF53756">
    <property type="entry name" value="UDP-Glycosyltransferase/glycogen phosphorylase"/>
    <property type="match status" value="1"/>
</dbReference>
<dbReference type="PANTHER" id="PTHR45947">
    <property type="entry name" value="SULFOQUINOVOSYL TRANSFERASE SQD2"/>
    <property type="match status" value="1"/>
</dbReference>
<dbReference type="Pfam" id="PF13692">
    <property type="entry name" value="Glyco_trans_1_4"/>
    <property type="match status" value="1"/>
</dbReference>
<evidence type="ECO:0000313" key="3">
    <source>
        <dbReference type="Proteomes" id="UP000036951"/>
    </source>
</evidence>
<organism evidence="2 3">
    <name type="scientific">Xylanibacter rarus</name>
    <dbReference type="NCBI Taxonomy" id="1676614"/>
    <lineage>
        <taxon>Bacteria</taxon>
        <taxon>Pseudomonadati</taxon>
        <taxon>Bacteroidota</taxon>
        <taxon>Bacteroidia</taxon>
        <taxon>Bacteroidales</taxon>
        <taxon>Prevotellaceae</taxon>
        <taxon>Xylanibacter</taxon>
    </lineage>
</organism>
<keyword evidence="2" id="KW-0808">Transferase</keyword>